<dbReference type="InterPro" id="IPR012337">
    <property type="entry name" value="RNaseH-like_sf"/>
</dbReference>
<dbReference type="InterPro" id="IPR050951">
    <property type="entry name" value="Retrovirus_Pol_polyprotein"/>
</dbReference>
<name>A0A2S6C0M1_9PEZI</name>
<gene>
    <name evidence="4" type="ORF">CBER1_11964</name>
</gene>
<keyword evidence="5" id="KW-1185">Reference proteome</keyword>
<accession>A0A2S6C0M1</accession>
<dbReference type="PANTHER" id="PTHR37984">
    <property type="entry name" value="PROTEIN CBG26694"/>
    <property type="match status" value="1"/>
</dbReference>
<feature type="domain" description="Integrase catalytic" evidence="3">
    <location>
        <begin position="314"/>
        <end position="482"/>
    </location>
</feature>
<dbReference type="Pfam" id="PF17921">
    <property type="entry name" value="Integrase_H2C2"/>
    <property type="match status" value="1"/>
</dbReference>
<evidence type="ECO:0000259" key="3">
    <source>
        <dbReference type="PROSITE" id="PS50994"/>
    </source>
</evidence>
<dbReference type="GO" id="GO:0005634">
    <property type="term" value="C:nucleus"/>
    <property type="evidence" value="ECO:0007669"/>
    <property type="project" value="UniProtKB-ARBA"/>
</dbReference>
<reference evidence="5" key="1">
    <citation type="journal article" date="2017" name="bioRxiv">
        <title>Conservation of a gene cluster reveals novel cercosporin biosynthetic mechanisms and extends production to the genus Colletotrichum.</title>
        <authorList>
            <person name="de Jonge R."/>
            <person name="Ebert M.K."/>
            <person name="Huitt-Roehl C.R."/>
            <person name="Pal P."/>
            <person name="Suttle J.C."/>
            <person name="Spanner R.E."/>
            <person name="Neubauer J.D."/>
            <person name="Jurick W.M.II."/>
            <person name="Stott K.A."/>
            <person name="Secor G.A."/>
            <person name="Thomma B.P.H.J."/>
            <person name="Van de Peer Y."/>
            <person name="Townsend C.A."/>
            <person name="Bolton M.D."/>
        </authorList>
    </citation>
    <scope>NUCLEOTIDE SEQUENCE [LARGE SCALE GENOMIC DNA]</scope>
    <source>
        <strain evidence="5">CBS538.71</strain>
    </source>
</reference>
<dbReference type="PANTHER" id="PTHR37984:SF5">
    <property type="entry name" value="PROTEIN NYNRIN-LIKE"/>
    <property type="match status" value="1"/>
</dbReference>
<dbReference type="GO" id="GO:0003723">
    <property type="term" value="F:RNA binding"/>
    <property type="evidence" value="ECO:0007669"/>
    <property type="project" value="UniProtKB-KW"/>
</dbReference>
<dbReference type="OrthoDB" id="4096693at2759"/>
<dbReference type="Gene3D" id="3.30.420.10">
    <property type="entry name" value="Ribonuclease H-like superfamily/Ribonuclease H"/>
    <property type="match status" value="1"/>
</dbReference>
<protein>
    <recommendedName>
        <fullName evidence="3">Integrase catalytic domain-containing protein</fullName>
    </recommendedName>
</protein>
<evidence type="ECO:0000256" key="2">
    <source>
        <dbReference type="SAM" id="MobiDB-lite"/>
    </source>
</evidence>
<dbReference type="GO" id="GO:0015074">
    <property type="term" value="P:DNA integration"/>
    <property type="evidence" value="ECO:0007669"/>
    <property type="project" value="InterPro"/>
</dbReference>
<evidence type="ECO:0000256" key="1">
    <source>
        <dbReference type="ARBA" id="ARBA00022884"/>
    </source>
</evidence>
<dbReference type="Proteomes" id="UP000237631">
    <property type="component" value="Unassembled WGS sequence"/>
</dbReference>
<proteinExistence type="predicted"/>
<dbReference type="STRING" id="357750.A0A2S6C0M1"/>
<dbReference type="SUPFAM" id="SSF53098">
    <property type="entry name" value="Ribonuclease H-like"/>
    <property type="match status" value="1"/>
</dbReference>
<dbReference type="PROSITE" id="PS50994">
    <property type="entry name" value="INTEGRASE"/>
    <property type="match status" value="1"/>
</dbReference>
<comment type="caution">
    <text evidence="4">The sequence shown here is derived from an EMBL/GenBank/DDBJ whole genome shotgun (WGS) entry which is preliminary data.</text>
</comment>
<evidence type="ECO:0000313" key="5">
    <source>
        <dbReference type="Proteomes" id="UP000237631"/>
    </source>
</evidence>
<dbReference type="Pfam" id="PF00665">
    <property type="entry name" value="rve"/>
    <property type="match status" value="1"/>
</dbReference>
<feature type="compositionally biased region" description="Polar residues" evidence="2">
    <location>
        <begin position="130"/>
        <end position="147"/>
    </location>
</feature>
<dbReference type="EMBL" id="PNEN01001502">
    <property type="protein sequence ID" value="PPJ53278.1"/>
    <property type="molecule type" value="Genomic_DNA"/>
</dbReference>
<dbReference type="AlphaFoldDB" id="A0A2S6C0M1"/>
<dbReference type="InterPro" id="IPR041588">
    <property type="entry name" value="Integrase_H2C2"/>
</dbReference>
<evidence type="ECO:0000313" key="4">
    <source>
        <dbReference type="EMBL" id="PPJ53278.1"/>
    </source>
</evidence>
<feature type="region of interest" description="Disordered" evidence="2">
    <location>
        <begin position="73"/>
        <end position="161"/>
    </location>
</feature>
<dbReference type="InterPro" id="IPR036397">
    <property type="entry name" value="RNaseH_sf"/>
</dbReference>
<keyword evidence="1" id="KW-0694">RNA-binding</keyword>
<dbReference type="Gene3D" id="1.10.340.70">
    <property type="match status" value="1"/>
</dbReference>
<dbReference type="InterPro" id="IPR001584">
    <property type="entry name" value="Integrase_cat-core"/>
</dbReference>
<sequence length="648" mass="74228">MPPPERPFVRTQRNLGKATPKLIEGLHRHHQELTTLLTQDPPEMALIIQKMYDCKETVETLIGSKFVLHRDRTTTKQVTPWQWSRGEGPRGRPLSTKPKKRTDEGDATEAELEEREPGDLMIDPELLSWQGPTEQTLRPSPNGTSLVDDSGKKADSPAPSEHSTLYGYFVEARMTEAATAPPDQNAVRWDEMNDEWYQEVIAYLQGKVPEEWTTARRTKAARYAENFRWRNGKLERLFENGKYIPCVHPRDVPRILQAVHDRGGHFKSETVMKKLRGRVFWPTMAPDLRLYIQSCRQCAMWAQRQRTDRLVALDSLNPWELLQADLIGPFPRSRTGNVYALTIVCCFSNFTVAIPLPDKEASTVRQAMSDAFNIFGSPMACYTDPGKEFANDLFDQMMRSKGILSRLAPAGAHRLTGAVENMNRILRRCTEKQLPIYVNTRGEATADYEEWDEAVKHSTLAANQRHVPSLGYSPSEIMFGTLPGQLQDLEQEYPTERRQEFEKLITQNTPKDIPEGDLRQACYQVVTERREMAEGAQVNRRRVRQKGEDRWNSGITRLQEISAGDWVLVRRRVVRKGVDAPWAGPYQVAEHVGEHDKSVTLKDSTGEKRFDFSRHVGQLRIWHQRPERLQNPEGQALLVEGDQLAPRE</sequence>
<feature type="compositionally biased region" description="Acidic residues" evidence="2">
    <location>
        <begin position="105"/>
        <end position="116"/>
    </location>
</feature>
<organism evidence="4 5">
    <name type="scientific">Cercospora berteroae</name>
    <dbReference type="NCBI Taxonomy" id="357750"/>
    <lineage>
        <taxon>Eukaryota</taxon>
        <taxon>Fungi</taxon>
        <taxon>Dikarya</taxon>
        <taxon>Ascomycota</taxon>
        <taxon>Pezizomycotina</taxon>
        <taxon>Dothideomycetes</taxon>
        <taxon>Dothideomycetidae</taxon>
        <taxon>Mycosphaerellales</taxon>
        <taxon>Mycosphaerellaceae</taxon>
        <taxon>Cercospora</taxon>
    </lineage>
</organism>